<feature type="non-terminal residue" evidence="2">
    <location>
        <position position="1"/>
    </location>
</feature>
<dbReference type="EMBL" id="BGPR01055142">
    <property type="protein sequence ID" value="GBO31776.1"/>
    <property type="molecule type" value="Genomic_DNA"/>
</dbReference>
<comment type="caution">
    <text evidence="2">The sequence shown here is derived from an EMBL/GenBank/DDBJ whole genome shotgun (WGS) entry which is preliminary data.</text>
</comment>
<evidence type="ECO:0000313" key="3">
    <source>
        <dbReference type="Proteomes" id="UP000499080"/>
    </source>
</evidence>
<sequence>EFCRPSKKAKPTRALKLKAAHTITAPPPLCLLKKLLGSFLAIFYIPVRSIAVPFLFITEKDSHPFITI</sequence>
<evidence type="ECO:0000313" key="2">
    <source>
        <dbReference type="EMBL" id="GBO31776.1"/>
    </source>
</evidence>
<dbReference type="AlphaFoldDB" id="A0A4Y2W5G2"/>
<accession>A0A4Y2W5G2</accession>
<keyword evidence="1" id="KW-0472">Membrane</keyword>
<keyword evidence="1" id="KW-1133">Transmembrane helix</keyword>
<keyword evidence="1" id="KW-0812">Transmembrane</keyword>
<reference evidence="2 3" key="1">
    <citation type="journal article" date="2019" name="Sci. Rep.">
        <title>Orb-weaving spider Araneus ventricosus genome elucidates the spidroin gene catalogue.</title>
        <authorList>
            <person name="Kono N."/>
            <person name="Nakamura H."/>
            <person name="Ohtoshi R."/>
            <person name="Moran D.A.P."/>
            <person name="Shinohara A."/>
            <person name="Yoshida Y."/>
            <person name="Fujiwara M."/>
            <person name="Mori M."/>
            <person name="Tomita M."/>
            <person name="Arakawa K."/>
        </authorList>
    </citation>
    <scope>NUCLEOTIDE SEQUENCE [LARGE SCALE GENOMIC DNA]</scope>
</reference>
<keyword evidence="3" id="KW-1185">Reference proteome</keyword>
<feature type="transmembrane region" description="Helical" evidence="1">
    <location>
        <begin position="35"/>
        <end position="57"/>
    </location>
</feature>
<evidence type="ECO:0000256" key="1">
    <source>
        <dbReference type="SAM" id="Phobius"/>
    </source>
</evidence>
<dbReference type="Proteomes" id="UP000499080">
    <property type="component" value="Unassembled WGS sequence"/>
</dbReference>
<gene>
    <name evidence="2" type="ORF">AVEN_237669_1</name>
</gene>
<name>A0A4Y2W5G2_ARAVE</name>
<protein>
    <submittedName>
        <fullName evidence="2">Uncharacterized protein</fullName>
    </submittedName>
</protein>
<organism evidence="2 3">
    <name type="scientific">Araneus ventricosus</name>
    <name type="common">Orbweaver spider</name>
    <name type="synonym">Epeira ventricosa</name>
    <dbReference type="NCBI Taxonomy" id="182803"/>
    <lineage>
        <taxon>Eukaryota</taxon>
        <taxon>Metazoa</taxon>
        <taxon>Ecdysozoa</taxon>
        <taxon>Arthropoda</taxon>
        <taxon>Chelicerata</taxon>
        <taxon>Arachnida</taxon>
        <taxon>Araneae</taxon>
        <taxon>Araneomorphae</taxon>
        <taxon>Entelegynae</taxon>
        <taxon>Araneoidea</taxon>
        <taxon>Araneidae</taxon>
        <taxon>Araneus</taxon>
    </lineage>
</organism>
<proteinExistence type="predicted"/>